<gene>
    <name evidence="3" type="ORF">EKO23_21800</name>
</gene>
<proteinExistence type="predicted"/>
<keyword evidence="3" id="KW-0489">Methyltransferase</keyword>
<accession>A0A4Q4Z4U0</accession>
<evidence type="ECO:0000259" key="2">
    <source>
        <dbReference type="Pfam" id="PF08241"/>
    </source>
</evidence>
<dbReference type="CDD" id="cd02440">
    <property type="entry name" value="AdoMet_MTases"/>
    <property type="match status" value="1"/>
</dbReference>
<dbReference type="InterPro" id="IPR029063">
    <property type="entry name" value="SAM-dependent_MTases_sf"/>
</dbReference>
<sequence>MAERLSGDRSLAQRAMQSRLLAPVYERAWRPFLGWALMGFDLEHLRHERELTVTALRLRPGDVVLDVACGPGNFTHAFAEAVAPTGHAIGVDLSEPMLARARATNARARARATNAHRSATYLRGDATRLPFLDGSLDAVNCYAALYLIPAPYDAFDEMLRVLRPGGRIALMTSRASPYDWFRPAQARASGRRGCGCSASTSSPAGCAPPGSPRSSRSCTGSRSTSPPPPRSPDPPPDLYRTPQL</sequence>
<dbReference type="GO" id="GO:0008757">
    <property type="term" value="F:S-adenosylmethionine-dependent methyltransferase activity"/>
    <property type="evidence" value="ECO:0007669"/>
    <property type="project" value="InterPro"/>
</dbReference>
<dbReference type="GO" id="GO:0032259">
    <property type="term" value="P:methylation"/>
    <property type="evidence" value="ECO:0007669"/>
    <property type="project" value="UniProtKB-KW"/>
</dbReference>
<dbReference type="SUPFAM" id="SSF53335">
    <property type="entry name" value="S-adenosyl-L-methionine-dependent methyltransferases"/>
    <property type="match status" value="1"/>
</dbReference>
<dbReference type="PANTHER" id="PTHR43591:SF99">
    <property type="entry name" value="OS06G0646000 PROTEIN"/>
    <property type="match status" value="1"/>
</dbReference>
<evidence type="ECO:0000256" key="1">
    <source>
        <dbReference type="SAM" id="MobiDB-lite"/>
    </source>
</evidence>
<dbReference type="AlphaFoldDB" id="A0A4Q4Z4U0"/>
<name>A0A4Q4Z4U0_9ACTN</name>
<feature type="compositionally biased region" description="Low complexity" evidence="1">
    <location>
        <begin position="194"/>
        <end position="224"/>
    </location>
</feature>
<dbReference type="Gene3D" id="3.40.50.150">
    <property type="entry name" value="Vaccinia Virus protein VP39"/>
    <property type="match status" value="1"/>
</dbReference>
<dbReference type="Proteomes" id="UP000295198">
    <property type="component" value="Unassembled WGS sequence"/>
</dbReference>
<dbReference type="EMBL" id="SDKM01000047">
    <property type="protein sequence ID" value="RYP82438.1"/>
    <property type="molecule type" value="Genomic_DNA"/>
</dbReference>
<evidence type="ECO:0000313" key="3">
    <source>
        <dbReference type="EMBL" id="RYP82438.1"/>
    </source>
</evidence>
<dbReference type="RefSeq" id="WP_134720590.1">
    <property type="nucleotide sequence ID" value="NZ_SDKM01000047.1"/>
</dbReference>
<feature type="compositionally biased region" description="Pro residues" evidence="1">
    <location>
        <begin position="225"/>
        <end position="237"/>
    </location>
</feature>
<dbReference type="Pfam" id="PF08241">
    <property type="entry name" value="Methyltransf_11"/>
    <property type="match status" value="1"/>
</dbReference>
<dbReference type="PANTHER" id="PTHR43591">
    <property type="entry name" value="METHYLTRANSFERASE"/>
    <property type="match status" value="1"/>
</dbReference>
<protein>
    <submittedName>
        <fullName evidence="3">Methyltransferase domain-containing protein</fullName>
    </submittedName>
</protein>
<keyword evidence="4" id="KW-1185">Reference proteome</keyword>
<evidence type="ECO:0000313" key="4">
    <source>
        <dbReference type="Proteomes" id="UP000295198"/>
    </source>
</evidence>
<feature type="domain" description="Methyltransferase type 11" evidence="2">
    <location>
        <begin position="65"/>
        <end position="169"/>
    </location>
</feature>
<organism evidence="3 4">
    <name type="scientific">Nocardioides guangzhouensis</name>
    <dbReference type="NCBI Taxonomy" id="2497878"/>
    <lineage>
        <taxon>Bacteria</taxon>
        <taxon>Bacillati</taxon>
        <taxon>Actinomycetota</taxon>
        <taxon>Actinomycetes</taxon>
        <taxon>Propionibacteriales</taxon>
        <taxon>Nocardioidaceae</taxon>
        <taxon>Nocardioides</taxon>
    </lineage>
</organism>
<feature type="region of interest" description="Disordered" evidence="1">
    <location>
        <begin position="192"/>
        <end position="244"/>
    </location>
</feature>
<comment type="caution">
    <text evidence="3">The sequence shown here is derived from an EMBL/GenBank/DDBJ whole genome shotgun (WGS) entry which is preliminary data.</text>
</comment>
<keyword evidence="3" id="KW-0808">Transferase</keyword>
<dbReference type="OrthoDB" id="65624at2"/>
<dbReference type="InterPro" id="IPR013216">
    <property type="entry name" value="Methyltransf_11"/>
</dbReference>
<reference evidence="3 4" key="1">
    <citation type="submission" date="2019-01" db="EMBL/GenBank/DDBJ databases">
        <title>Nocardioides guangzhouensis sp. nov., an actinobacterium isolated from soil.</title>
        <authorList>
            <person name="Fu Y."/>
            <person name="Cai Y."/>
            <person name="Lin Z."/>
            <person name="Chen P."/>
        </authorList>
    </citation>
    <scope>NUCLEOTIDE SEQUENCE [LARGE SCALE GENOMIC DNA]</scope>
    <source>
        <strain evidence="3 4">130</strain>
    </source>
</reference>